<dbReference type="Proteomes" id="UP000076038">
    <property type="component" value="Chromosome"/>
</dbReference>
<evidence type="ECO:0000313" key="1">
    <source>
        <dbReference type="EMBL" id="AMY24698.1"/>
    </source>
</evidence>
<proteinExistence type="predicted"/>
<dbReference type="RefSeq" id="WP_027496533.1">
    <property type="nucleotide sequence ID" value="NZ_CAKKLU010000013.1"/>
</dbReference>
<reference evidence="1 2" key="1">
    <citation type="journal article" date="2016" name="Genome Announc.">
        <title>Complete Genome and Plasmid Sequences for Rhodococcus fascians D188 and Draft Sequences for Rhodococcus Isolates PBTS 1 and PBTS 2.</title>
        <authorList>
            <person name="Stamler R.A."/>
            <person name="Vereecke D."/>
            <person name="Zhang Y."/>
            <person name="Schilkey F."/>
            <person name="Devitt N."/>
            <person name="Randall J.J."/>
        </authorList>
    </citation>
    <scope>NUCLEOTIDE SEQUENCE [LARGE SCALE GENOMIC DNA]</scope>
    <source>
        <strain evidence="1 2">PBTS2</strain>
    </source>
</reference>
<dbReference type="AlphaFoldDB" id="A0A143QPM4"/>
<dbReference type="InterPro" id="IPR021456">
    <property type="entry name" value="DUF3107"/>
</dbReference>
<evidence type="ECO:0000313" key="2">
    <source>
        <dbReference type="Proteomes" id="UP000076038"/>
    </source>
</evidence>
<organism evidence="1 2">
    <name type="scientific">Rhodococcoides fascians</name>
    <name type="common">Rhodococcus fascians</name>
    <dbReference type="NCBI Taxonomy" id="1828"/>
    <lineage>
        <taxon>Bacteria</taxon>
        <taxon>Bacillati</taxon>
        <taxon>Actinomycetota</taxon>
        <taxon>Actinomycetes</taxon>
        <taxon>Mycobacteriales</taxon>
        <taxon>Nocardiaceae</taxon>
        <taxon>Rhodococcoides</taxon>
    </lineage>
</organism>
<dbReference type="GeneID" id="93553571"/>
<gene>
    <name evidence="1" type="ORF">A3Q41_03407</name>
</gene>
<accession>A0A143QPM4</accession>
<dbReference type="PATRIC" id="fig|1653479.3.peg.3458"/>
<dbReference type="EMBL" id="CP015220">
    <property type="protein sequence ID" value="AMY24698.1"/>
    <property type="molecule type" value="Genomic_DNA"/>
</dbReference>
<dbReference type="Pfam" id="PF11305">
    <property type="entry name" value="DUF3107"/>
    <property type="match status" value="1"/>
</dbReference>
<protein>
    <recommendedName>
        <fullName evidence="3">DUF3107 domain-containing protein</fullName>
    </recommendedName>
</protein>
<sequence>MEVKIGVSESSRELVVNSAQSPAEVEALVSTAFAGKDGVLSLEDEKGRKFLIQTAKVSYVEIGPSDPRKVGFATT</sequence>
<evidence type="ECO:0008006" key="3">
    <source>
        <dbReference type="Google" id="ProtNLM"/>
    </source>
</evidence>
<dbReference type="KEGG" id="rhs:A3Q41_03407"/>
<name>A0A143QPM4_RHOFA</name>
<keyword evidence="2" id="KW-1185">Reference proteome</keyword>
<reference evidence="2" key="2">
    <citation type="submission" date="2016-04" db="EMBL/GenBank/DDBJ databases">
        <title>Complete Genome and Plasmid Sequences for Rhodococcus fascians D188 and Draft Sequences for Rhodococcus spp. Isolates PBTS 1 and PBTS 2.</title>
        <authorList>
            <person name="Stamer R."/>
            <person name="Vereecke D."/>
            <person name="Zhang Y."/>
            <person name="Schilkey F."/>
            <person name="Devitt N."/>
            <person name="Randall J."/>
        </authorList>
    </citation>
    <scope>NUCLEOTIDE SEQUENCE [LARGE SCALE GENOMIC DNA]</scope>
    <source>
        <strain evidence="2">PBTS2</strain>
    </source>
</reference>